<keyword evidence="6 7" id="KW-0034">Amyloid</keyword>
<dbReference type="RefSeq" id="WP_344027537.1">
    <property type="nucleotide sequence ID" value="NZ_BAAABX010000050.1"/>
</dbReference>
<evidence type="ECO:0000256" key="7">
    <source>
        <dbReference type="PROSITE-ProRule" id="PRU01232"/>
    </source>
</evidence>
<evidence type="ECO:0000256" key="6">
    <source>
        <dbReference type="ARBA" id="ARBA00023087"/>
    </source>
</evidence>
<keyword evidence="12" id="KW-1185">Reference proteome</keyword>
<feature type="region of interest" description="Disordered" evidence="8">
    <location>
        <begin position="27"/>
        <end position="80"/>
    </location>
</feature>
<protein>
    <recommendedName>
        <fullName evidence="10">Chaplin domain-containing protein</fullName>
    </recommendedName>
</protein>
<evidence type="ECO:0000256" key="8">
    <source>
        <dbReference type="SAM" id="MobiDB-lite"/>
    </source>
</evidence>
<evidence type="ECO:0000256" key="4">
    <source>
        <dbReference type="ARBA" id="ARBA00022729"/>
    </source>
</evidence>
<keyword evidence="2" id="KW-0134">Cell wall</keyword>
<gene>
    <name evidence="11" type="ORF">GCM10010357_46660</name>
</gene>
<evidence type="ECO:0000256" key="3">
    <source>
        <dbReference type="ARBA" id="ARBA00022525"/>
    </source>
</evidence>
<keyword evidence="4 9" id="KW-0732">Signal</keyword>
<feature type="chain" id="PRO_5045551499" description="Chaplin domain-containing protein" evidence="9">
    <location>
        <begin position="27"/>
        <end position="135"/>
    </location>
</feature>
<dbReference type="PROSITE" id="PS51884">
    <property type="entry name" value="CHAPLIN"/>
    <property type="match status" value="1"/>
</dbReference>
<evidence type="ECO:0000259" key="10">
    <source>
        <dbReference type="PROSITE" id="PS51884"/>
    </source>
</evidence>
<name>A0ABN0YYD8_9ACTN</name>
<comment type="caution">
    <text evidence="11">The sequence shown here is derived from an EMBL/GenBank/DDBJ whole genome shotgun (WGS) entry which is preliminary data.</text>
</comment>
<feature type="domain" description="Chaplin" evidence="10">
    <location>
        <begin position="94"/>
        <end position="134"/>
    </location>
</feature>
<dbReference type="Pfam" id="PF03777">
    <property type="entry name" value="ChpA-C"/>
    <property type="match status" value="1"/>
</dbReference>
<evidence type="ECO:0000256" key="1">
    <source>
        <dbReference type="ARBA" id="ARBA00004191"/>
    </source>
</evidence>
<evidence type="ECO:0000256" key="9">
    <source>
        <dbReference type="SAM" id="SignalP"/>
    </source>
</evidence>
<evidence type="ECO:0000256" key="5">
    <source>
        <dbReference type="ARBA" id="ARBA00022889"/>
    </source>
</evidence>
<evidence type="ECO:0000313" key="12">
    <source>
        <dbReference type="Proteomes" id="UP001500879"/>
    </source>
</evidence>
<feature type="signal peptide" evidence="9">
    <location>
        <begin position="1"/>
        <end position="26"/>
    </location>
</feature>
<sequence length="135" mass="14629">MPRSRTAFPLIAAAAVALLTGGVASATDGPHDRGHEHCHERHHESGYEHSHDYGRDYGHEHGRGGYEHGRGGYEHEHGRGGYERERERAWAEHSPGVLSGNVVETPVRIPVNVCGDSVDALAALNPSMGNVCKVH</sequence>
<feature type="compositionally biased region" description="Basic and acidic residues" evidence="8">
    <location>
        <begin position="29"/>
        <end position="80"/>
    </location>
</feature>
<organism evidence="11 12">
    <name type="scientific">Streptomyces luteireticuli</name>
    <dbReference type="NCBI Taxonomy" id="173858"/>
    <lineage>
        <taxon>Bacteria</taxon>
        <taxon>Bacillati</taxon>
        <taxon>Actinomycetota</taxon>
        <taxon>Actinomycetes</taxon>
        <taxon>Kitasatosporales</taxon>
        <taxon>Streptomycetaceae</taxon>
        <taxon>Streptomyces</taxon>
    </lineage>
</organism>
<dbReference type="EMBL" id="BAAABX010000050">
    <property type="protein sequence ID" value="GAA0419969.1"/>
    <property type="molecule type" value="Genomic_DNA"/>
</dbReference>
<dbReference type="InterPro" id="IPR005528">
    <property type="entry name" value="ChpA-H"/>
</dbReference>
<comment type="subcellular location">
    <subcellularLocation>
        <location evidence="1">Secreted</location>
        <location evidence="1">Cell wall</location>
    </subcellularLocation>
</comment>
<keyword evidence="3" id="KW-0964">Secreted</keyword>
<accession>A0ABN0YYD8</accession>
<dbReference type="Proteomes" id="UP001500879">
    <property type="component" value="Unassembled WGS sequence"/>
</dbReference>
<evidence type="ECO:0000313" key="11">
    <source>
        <dbReference type="EMBL" id="GAA0419969.1"/>
    </source>
</evidence>
<keyword evidence="5" id="KW-0130">Cell adhesion</keyword>
<proteinExistence type="predicted"/>
<evidence type="ECO:0000256" key="2">
    <source>
        <dbReference type="ARBA" id="ARBA00022512"/>
    </source>
</evidence>
<reference evidence="11 12" key="1">
    <citation type="journal article" date="2019" name="Int. J. Syst. Evol. Microbiol.">
        <title>The Global Catalogue of Microorganisms (GCM) 10K type strain sequencing project: providing services to taxonomists for standard genome sequencing and annotation.</title>
        <authorList>
            <consortium name="The Broad Institute Genomics Platform"/>
            <consortium name="The Broad Institute Genome Sequencing Center for Infectious Disease"/>
            <person name="Wu L."/>
            <person name="Ma J."/>
        </authorList>
    </citation>
    <scope>NUCLEOTIDE SEQUENCE [LARGE SCALE GENOMIC DNA]</scope>
    <source>
        <strain evidence="11 12">JCM 4788</strain>
    </source>
</reference>